<accession>A0A7W3VUP1</accession>
<organism evidence="1 2">
    <name type="scientific">Amycolatopsis dendrobii</name>
    <dbReference type="NCBI Taxonomy" id="2760662"/>
    <lineage>
        <taxon>Bacteria</taxon>
        <taxon>Bacillati</taxon>
        <taxon>Actinomycetota</taxon>
        <taxon>Actinomycetes</taxon>
        <taxon>Pseudonocardiales</taxon>
        <taxon>Pseudonocardiaceae</taxon>
        <taxon>Amycolatopsis</taxon>
    </lineage>
</organism>
<proteinExistence type="predicted"/>
<reference evidence="1 2" key="1">
    <citation type="submission" date="2020-08" db="EMBL/GenBank/DDBJ databases">
        <title>Amycolatopsis sp. nov. DR6-1 isolated from Dendrobium heterocarpum.</title>
        <authorList>
            <person name="Tedsree N."/>
            <person name="Kuncharoen N."/>
            <person name="Likhitwitayawuid K."/>
            <person name="Tanasupawat S."/>
        </authorList>
    </citation>
    <scope>NUCLEOTIDE SEQUENCE [LARGE SCALE GENOMIC DNA]</scope>
    <source>
        <strain evidence="1 2">DR6-1</strain>
    </source>
</reference>
<name>A0A7W3VUP1_9PSEU</name>
<evidence type="ECO:0000313" key="2">
    <source>
        <dbReference type="Proteomes" id="UP000526734"/>
    </source>
</evidence>
<dbReference type="EMBL" id="JACGZW010000003">
    <property type="protein sequence ID" value="MBB1153485.1"/>
    <property type="molecule type" value="Genomic_DNA"/>
</dbReference>
<protein>
    <submittedName>
        <fullName evidence="1">Uncharacterized protein</fullName>
    </submittedName>
</protein>
<evidence type="ECO:0000313" key="1">
    <source>
        <dbReference type="EMBL" id="MBB1153485.1"/>
    </source>
</evidence>
<comment type="caution">
    <text evidence="1">The sequence shown here is derived from an EMBL/GenBank/DDBJ whole genome shotgun (WGS) entry which is preliminary data.</text>
</comment>
<gene>
    <name evidence="1" type="ORF">H4281_10125</name>
</gene>
<keyword evidence="2" id="KW-1185">Reference proteome</keyword>
<sequence>MSKLLRTCNPDSPEYLARPRGATRVFRADHRTIGVQVVGRDVDDVPFFWEFDLYEGWAEQGRTEPPPVDMADAAWRMGLPVLDYLAAPGSATAYARRTVTAERRHAVEAAEPLVSTLRLDADRAAAVTQAVVEILLKLTKGNEDRARELLDQALLSSVAEALPPMREAWHAEDFAARFADGTV</sequence>
<dbReference type="Proteomes" id="UP000526734">
    <property type="component" value="Unassembled WGS sequence"/>
</dbReference>
<dbReference type="AlphaFoldDB" id="A0A7W3VUP1"/>
<dbReference type="RefSeq" id="WP_182890606.1">
    <property type="nucleotide sequence ID" value="NZ_JACGZW010000003.1"/>
</dbReference>